<name>A0A4Z2GCN2_9TELE</name>
<evidence type="ECO:0000313" key="1">
    <source>
        <dbReference type="EMBL" id="TNN50392.1"/>
    </source>
</evidence>
<proteinExistence type="predicted"/>
<reference evidence="1 2" key="1">
    <citation type="submission" date="2019-03" db="EMBL/GenBank/DDBJ databases">
        <title>First draft genome of Liparis tanakae, snailfish: a comprehensive survey of snailfish specific genes.</title>
        <authorList>
            <person name="Kim W."/>
            <person name="Song I."/>
            <person name="Jeong J.-H."/>
            <person name="Kim D."/>
            <person name="Kim S."/>
            <person name="Ryu S."/>
            <person name="Song J.Y."/>
            <person name="Lee S.K."/>
        </authorList>
    </citation>
    <scope>NUCLEOTIDE SEQUENCE [LARGE SCALE GENOMIC DNA]</scope>
    <source>
        <tissue evidence="1">Muscle</tissue>
    </source>
</reference>
<dbReference type="Proteomes" id="UP000314294">
    <property type="component" value="Unassembled WGS sequence"/>
</dbReference>
<comment type="caution">
    <text evidence="1">The sequence shown here is derived from an EMBL/GenBank/DDBJ whole genome shotgun (WGS) entry which is preliminary data.</text>
</comment>
<sequence>MNPTEACGVRRAHRAYRLFGSASAKSRISVIYTCDPMSCSRCFSKQIHRGCGPLHLFIRAACCCMNSALLFQTSINPTDGALTGRLLRPGCFLMMIRPRSRVKRVATAALPSR</sequence>
<keyword evidence="2" id="KW-1185">Reference proteome</keyword>
<dbReference type="EMBL" id="SRLO01000619">
    <property type="protein sequence ID" value="TNN50392.1"/>
    <property type="molecule type" value="Genomic_DNA"/>
</dbReference>
<gene>
    <name evidence="1" type="ORF">EYF80_039427</name>
</gene>
<dbReference type="AlphaFoldDB" id="A0A4Z2GCN2"/>
<accession>A0A4Z2GCN2</accession>
<protein>
    <submittedName>
        <fullName evidence="1">Uncharacterized protein</fullName>
    </submittedName>
</protein>
<organism evidence="1 2">
    <name type="scientific">Liparis tanakae</name>
    <name type="common">Tanaka's snailfish</name>
    <dbReference type="NCBI Taxonomy" id="230148"/>
    <lineage>
        <taxon>Eukaryota</taxon>
        <taxon>Metazoa</taxon>
        <taxon>Chordata</taxon>
        <taxon>Craniata</taxon>
        <taxon>Vertebrata</taxon>
        <taxon>Euteleostomi</taxon>
        <taxon>Actinopterygii</taxon>
        <taxon>Neopterygii</taxon>
        <taxon>Teleostei</taxon>
        <taxon>Neoteleostei</taxon>
        <taxon>Acanthomorphata</taxon>
        <taxon>Eupercaria</taxon>
        <taxon>Perciformes</taxon>
        <taxon>Cottioidei</taxon>
        <taxon>Cottales</taxon>
        <taxon>Liparidae</taxon>
        <taxon>Liparis</taxon>
    </lineage>
</organism>
<evidence type="ECO:0000313" key="2">
    <source>
        <dbReference type="Proteomes" id="UP000314294"/>
    </source>
</evidence>